<gene>
    <name evidence="2" type="ORF">OH76DRAFT_1455223</name>
</gene>
<evidence type="ECO:0000313" key="2">
    <source>
        <dbReference type="EMBL" id="RDX50672.1"/>
    </source>
</evidence>
<feature type="compositionally biased region" description="Basic residues" evidence="1">
    <location>
        <begin position="1"/>
        <end position="13"/>
    </location>
</feature>
<name>A0A371DDY2_9APHY</name>
<evidence type="ECO:0000313" key="3">
    <source>
        <dbReference type="Proteomes" id="UP000256964"/>
    </source>
</evidence>
<feature type="region of interest" description="Disordered" evidence="1">
    <location>
        <begin position="894"/>
        <end position="928"/>
    </location>
</feature>
<accession>A0A371DDY2</accession>
<dbReference type="PANTHER" id="PTHR33096">
    <property type="entry name" value="CXC2 DOMAIN-CONTAINING PROTEIN"/>
    <property type="match status" value="1"/>
</dbReference>
<feature type="region of interest" description="Disordered" evidence="1">
    <location>
        <begin position="324"/>
        <end position="361"/>
    </location>
</feature>
<keyword evidence="3" id="KW-1185">Reference proteome</keyword>
<dbReference type="OrthoDB" id="2689725at2759"/>
<dbReference type="AlphaFoldDB" id="A0A371DDY2"/>
<dbReference type="STRING" id="139420.A0A371DDY2"/>
<dbReference type="PANTHER" id="PTHR33096:SF1">
    <property type="entry name" value="CXC1-LIKE CYSTEINE CLUSTER ASSOCIATED WITH KDZ TRANSPOSASES DOMAIN-CONTAINING PROTEIN"/>
    <property type="match status" value="1"/>
</dbReference>
<organism evidence="2 3">
    <name type="scientific">Lentinus brumalis</name>
    <dbReference type="NCBI Taxonomy" id="2498619"/>
    <lineage>
        <taxon>Eukaryota</taxon>
        <taxon>Fungi</taxon>
        <taxon>Dikarya</taxon>
        <taxon>Basidiomycota</taxon>
        <taxon>Agaricomycotina</taxon>
        <taxon>Agaricomycetes</taxon>
        <taxon>Polyporales</taxon>
        <taxon>Polyporaceae</taxon>
        <taxon>Lentinus</taxon>
    </lineage>
</organism>
<sequence length="948" mass="108307">MPKAATKKSHSKGVRVAAPTHHALDSGAESFQTIKDKKLGMKALQEERKKVGPRYSQLKNSTDELLVYALQSLRNFSEGHRIVKDTRTWSSRIKNFDENWKPRLPLLVEAYLRYRYASPPPDRSASDIPEPSPSPITIDVLDIYTCQSTASIPVSEGGTFAEDLVAAGYLGTTPVSPSLAISLKTLELFRCIRLFKPSFSTEAFTKLLCHQYYIPYRRYYRTLLADAFDIYLTILDLVEKRVMERLGRDVPDWRAQNSCPCCSYELEGEEPGAHWRMICIDGNNSLKRLATSQGRQTGDMRTFESDYFLPRAFVDTFANEVKARQRQSKPDLPVESEDDDVDQGPRTREGFPTDGASDEVSAPCASNWKAAAADEVKKMWGMFDETGIFLCACRHAMVLWVADMVRSGELAKYALAMTSRVNEKIKGKKMFGYDIGCAFEDTVLHSILRDLFLASGSRFCVPAFHGYSHSYRCQCHYHPNAIQGVGLEDFETAERIFARSNELASVVRGASVYRRHLFIDMFFRQHDRDRYANMAQMLHGNYVQALEVIETQAEPVAAMLENLGLTREKLADLAKEEKTCFTTLKDEDPTNVHTVAYVEALQALQKAKDELLEVSERFRRRAPREDGVVQLTFLAPRSGPVGYDSDLSETRKLETRRRHLHDRVDRLSAEVASIEADYNIETRWQPTDFLYRQTVDYIATRQYQRALGKLQRLVILRLFELQKLNIARTGYKVRTYLAKSLQRRCKAIRRAVEEYNVAARELQPPRPTVDWDKVSHYSFIEEFSLLQDTRNDIRSKPWASSDIREAMRLSRRIDRAYEEITNCNREIRRLHMAIRDEEILFRNTLRQLREDGDPAHGAVEEYCKHRRAANARNMAYIERIYALKGFTGIPSPGCRLGAPEPNDDVGVSGEGETDGVSQELEEEAEERLEDGASSEVFAIVEYLARLTT</sequence>
<protein>
    <recommendedName>
        <fullName evidence="4">CxC1-like cysteine cluster associated with KDZ transposases domain-containing protein</fullName>
    </recommendedName>
</protein>
<dbReference type="InterPro" id="IPR040521">
    <property type="entry name" value="KDZ"/>
</dbReference>
<reference evidence="2 3" key="1">
    <citation type="journal article" date="2018" name="Biotechnol. Biofuels">
        <title>Integrative visual omics of the white-rot fungus Polyporus brumalis exposes the biotechnological potential of its oxidative enzymes for delignifying raw plant biomass.</title>
        <authorList>
            <person name="Miyauchi S."/>
            <person name="Rancon A."/>
            <person name="Drula E."/>
            <person name="Hage H."/>
            <person name="Chaduli D."/>
            <person name="Favel A."/>
            <person name="Grisel S."/>
            <person name="Henrissat B."/>
            <person name="Herpoel-Gimbert I."/>
            <person name="Ruiz-Duenas F.J."/>
            <person name="Chevret D."/>
            <person name="Hainaut M."/>
            <person name="Lin J."/>
            <person name="Wang M."/>
            <person name="Pangilinan J."/>
            <person name="Lipzen A."/>
            <person name="Lesage-Meessen L."/>
            <person name="Navarro D."/>
            <person name="Riley R."/>
            <person name="Grigoriev I.V."/>
            <person name="Zhou S."/>
            <person name="Raouche S."/>
            <person name="Rosso M.N."/>
        </authorList>
    </citation>
    <scope>NUCLEOTIDE SEQUENCE [LARGE SCALE GENOMIC DNA]</scope>
    <source>
        <strain evidence="2 3">BRFM 1820</strain>
    </source>
</reference>
<evidence type="ECO:0008006" key="4">
    <source>
        <dbReference type="Google" id="ProtNLM"/>
    </source>
</evidence>
<dbReference type="Proteomes" id="UP000256964">
    <property type="component" value="Unassembled WGS sequence"/>
</dbReference>
<proteinExistence type="predicted"/>
<feature type="compositionally biased region" description="Acidic residues" evidence="1">
    <location>
        <begin position="919"/>
        <end position="928"/>
    </location>
</feature>
<feature type="region of interest" description="Disordered" evidence="1">
    <location>
        <begin position="1"/>
        <end position="28"/>
    </location>
</feature>
<dbReference type="EMBL" id="KZ857398">
    <property type="protein sequence ID" value="RDX50672.1"/>
    <property type="molecule type" value="Genomic_DNA"/>
</dbReference>
<dbReference type="Pfam" id="PF18758">
    <property type="entry name" value="KDZ"/>
    <property type="match status" value="1"/>
</dbReference>
<evidence type="ECO:0000256" key="1">
    <source>
        <dbReference type="SAM" id="MobiDB-lite"/>
    </source>
</evidence>